<name>A0A382FIY2_9ZZZZ</name>
<sequence length="277" mass="27934">LPTIKYLTQGMNWIAVKLQEISAPEGALGAFTIAGGTAVAAIVGVGLAFTALKLTIGAVTGTFGLLGRALKGLLFGMGATKAMGAGKGLGGRGMMMGGVYAGAGLGALGLGAGIGIGAIGAGLMVAGKGMTMFGEGLERVAGVDGQALKSVAGGTMALVGAMTAMNLGGAVTSVAGVFSKIFGGGTDNFAKNMNKMLNDLDEDKLTRYAMLFEKLNDNYQKLGNTLTVSGSAVGKNTGDKLDTLNTTMIEVKNVLEQSDTKQAKMLKADKSNMFQTV</sequence>
<feature type="transmembrane region" description="Helical" evidence="1">
    <location>
        <begin position="99"/>
        <end position="126"/>
    </location>
</feature>
<feature type="transmembrane region" description="Helical" evidence="1">
    <location>
        <begin position="27"/>
        <end position="49"/>
    </location>
</feature>
<reference evidence="2" key="1">
    <citation type="submission" date="2018-05" db="EMBL/GenBank/DDBJ databases">
        <authorList>
            <person name="Lanie J.A."/>
            <person name="Ng W.-L."/>
            <person name="Kazmierczak K.M."/>
            <person name="Andrzejewski T.M."/>
            <person name="Davidsen T.M."/>
            <person name="Wayne K.J."/>
            <person name="Tettelin H."/>
            <person name="Glass J.I."/>
            <person name="Rusch D."/>
            <person name="Podicherti R."/>
            <person name="Tsui H.-C.T."/>
            <person name="Winkler M.E."/>
        </authorList>
    </citation>
    <scope>NUCLEOTIDE SEQUENCE</scope>
</reference>
<dbReference type="AlphaFoldDB" id="A0A382FIY2"/>
<gene>
    <name evidence="2" type="ORF">METZ01_LOCUS214951</name>
</gene>
<protein>
    <submittedName>
        <fullName evidence="2">Uncharacterized protein</fullName>
    </submittedName>
</protein>
<feature type="non-terminal residue" evidence="2">
    <location>
        <position position="1"/>
    </location>
</feature>
<keyword evidence="1" id="KW-0472">Membrane</keyword>
<evidence type="ECO:0000313" key="2">
    <source>
        <dbReference type="EMBL" id="SVB62097.1"/>
    </source>
</evidence>
<keyword evidence="1" id="KW-1133">Transmembrane helix</keyword>
<proteinExistence type="predicted"/>
<feature type="transmembrane region" description="Helical" evidence="1">
    <location>
        <begin position="56"/>
        <end position="79"/>
    </location>
</feature>
<accession>A0A382FIY2</accession>
<organism evidence="2">
    <name type="scientific">marine metagenome</name>
    <dbReference type="NCBI Taxonomy" id="408172"/>
    <lineage>
        <taxon>unclassified sequences</taxon>
        <taxon>metagenomes</taxon>
        <taxon>ecological metagenomes</taxon>
    </lineage>
</organism>
<dbReference type="EMBL" id="UINC01049841">
    <property type="protein sequence ID" value="SVB62097.1"/>
    <property type="molecule type" value="Genomic_DNA"/>
</dbReference>
<keyword evidence="1" id="KW-0812">Transmembrane</keyword>
<evidence type="ECO:0000256" key="1">
    <source>
        <dbReference type="SAM" id="Phobius"/>
    </source>
</evidence>